<dbReference type="InterPro" id="IPR037439">
    <property type="entry name" value="Branching_enzy"/>
</dbReference>
<comment type="similarity">
    <text evidence="3">Belongs to the glycosyl hydrolase 13 family. GlgB subfamily.</text>
</comment>
<protein>
    <recommendedName>
        <fullName evidence="4">1,4-alpha-glucan branching enzyme</fullName>
        <ecNumber evidence="4">2.4.1.18</ecNumber>
    </recommendedName>
</protein>
<dbReference type="RefSeq" id="WP_114210156.1">
    <property type="nucleotide sequence ID" value="NZ_CP030840.1"/>
</dbReference>
<dbReference type="SMART" id="SM00642">
    <property type="entry name" value="Aamy"/>
    <property type="match status" value="1"/>
</dbReference>
<dbReference type="InterPro" id="IPR004193">
    <property type="entry name" value="Glyco_hydro_13_N"/>
</dbReference>
<evidence type="ECO:0000256" key="2">
    <source>
        <dbReference type="ARBA" id="ARBA00002953"/>
    </source>
</evidence>
<dbReference type="CDD" id="cd02855">
    <property type="entry name" value="E_set_GBE_prok_N"/>
    <property type="match status" value="1"/>
</dbReference>
<evidence type="ECO:0000256" key="6">
    <source>
        <dbReference type="ARBA" id="ARBA00023277"/>
    </source>
</evidence>
<dbReference type="OrthoDB" id="9800174at2"/>
<dbReference type="PIRSF" id="PIRSF000463">
    <property type="entry name" value="GlgB"/>
    <property type="match status" value="1"/>
</dbReference>
<feature type="active site" description="Nucleophile" evidence="7">
    <location>
        <position position="301"/>
    </location>
</feature>
<keyword evidence="6" id="KW-0119">Carbohydrate metabolism</keyword>
<proteinExistence type="inferred from homology"/>
<dbReference type="InterPro" id="IPR013780">
    <property type="entry name" value="Glyco_hydro_b"/>
</dbReference>
<evidence type="ECO:0000313" key="9">
    <source>
        <dbReference type="EMBL" id="AXC15481.1"/>
    </source>
</evidence>
<dbReference type="KEGG" id="abas:ACPOL_6240"/>
<keyword evidence="5" id="KW-0808">Transferase</keyword>
<dbReference type="SUPFAM" id="SSF51445">
    <property type="entry name" value="(Trans)glycosidases"/>
    <property type="match status" value="1"/>
</dbReference>
<dbReference type="PANTHER" id="PTHR43651">
    <property type="entry name" value="1,4-ALPHA-GLUCAN-BRANCHING ENZYME"/>
    <property type="match status" value="1"/>
</dbReference>
<dbReference type="GO" id="GO:0043169">
    <property type="term" value="F:cation binding"/>
    <property type="evidence" value="ECO:0007669"/>
    <property type="project" value="InterPro"/>
</dbReference>
<accession>A0A2Z5G8Q1</accession>
<name>A0A2Z5G8Q1_9BACT</name>
<keyword evidence="10" id="KW-1185">Reference proteome</keyword>
<evidence type="ECO:0000256" key="3">
    <source>
        <dbReference type="ARBA" id="ARBA00009000"/>
    </source>
</evidence>
<feature type="domain" description="Glycosyl hydrolase family 13 catalytic" evidence="8">
    <location>
        <begin position="133"/>
        <end position="504"/>
    </location>
</feature>
<dbReference type="Gene3D" id="2.60.40.1180">
    <property type="entry name" value="Golgi alpha-mannosidase II"/>
    <property type="match status" value="1"/>
</dbReference>
<evidence type="ECO:0000256" key="1">
    <source>
        <dbReference type="ARBA" id="ARBA00000826"/>
    </source>
</evidence>
<dbReference type="SUPFAM" id="SSF51011">
    <property type="entry name" value="Glycosyl hydrolase domain"/>
    <property type="match status" value="1"/>
</dbReference>
<dbReference type="PANTHER" id="PTHR43651:SF11">
    <property type="entry name" value="MALTO-OLIGOSYLTREHALOSE TREHALOHYDROLASE"/>
    <property type="match status" value="1"/>
</dbReference>
<sequence length="622" mass="70153">MPPSQRPFMGATPYQDVAASGVTFRVWAPFAADVFVAGTFNNWSSDNDALFSEGNDYWSVDIPNALVGNQYLFYLQNPQAPSGWQPWRMDPYARQIIRNGQGTLNGVIAANNEALADVPGYTMPNWNEMVIYEINVRTFVSDSGAAFTDPNGLKTGSFASIAAKLDYLQGLGVNAIELMPLFEFDIPLDAGYNYAYMFAIEHEFGGPDGFRELVHQAHQRGIAVIVDVVYNHLGADADTMWKFDGWSASPEFGGIYFYNDWRRETSWGDRFDYGRGEVRQYIRDNALRWLEQRYADGLRWDSVGSIRNVYDNNNDPAHDLNDGWSICQWINDLIDQRQGWKITIAEDLKDNEWITKSTGAGGTGFGAQWGISFFWKLHDAMTAQDDSARDMQAVAFVIGQSYNQNAFQRVIYTESHDSVDATANPPMARVPEMIWPGKADSWFSKKRSTLGAVALFTSPGIPMLFMGQEFLAWGAWNVNYMMDWAHAWQFTGITNLYRDLIHLRRNWFNNTRGLRGQNTNIFKVDNTSKVLAYHRWDQGGAGDDVVVILNFGNQGCTNYFLGLPRPGLWKVRFNSDWSGYDAYFGNWFSYDTTATSGGTDNLPYVANIGIGPYSAIILSQDA</sequence>
<dbReference type="Pfam" id="PF00128">
    <property type="entry name" value="Alpha-amylase"/>
    <property type="match status" value="1"/>
</dbReference>
<comment type="catalytic activity">
    <reaction evidence="1">
        <text>Transfers a segment of a (1-&gt;4)-alpha-D-glucan chain to a primary hydroxy group in a similar glucan chain.</text>
        <dbReference type="EC" id="2.4.1.18"/>
    </reaction>
</comment>
<dbReference type="SUPFAM" id="SSF81296">
    <property type="entry name" value="E set domains"/>
    <property type="match status" value="1"/>
</dbReference>
<evidence type="ECO:0000256" key="4">
    <source>
        <dbReference type="ARBA" id="ARBA00012541"/>
    </source>
</evidence>
<dbReference type="Gene3D" id="2.60.40.10">
    <property type="entry name" value="Immunoglobulins"/>
    <property type="match status" value="1"/>
</dbReference>
<dbReference type="Proteomes" id="UP000253606">
    <property type="component" value="Chromosome"/>
</dbReference>
<keyword evidence="9" id="KW-0378">Hydrolase</keyword>
<evidence type="ECO:0000259" key="8">
    <source>
        <dbReference type="SMART" id="SM00642"/>
    </source>
</evidence>
<feature type="active site" description="Proton donor" evidence="7">
    <location>
        <position position="346"/>
    </location>
</feature>
<dbReference type="GO" id="GO:0004553">
    <property type="term" value="F:hydrolase activity, hydrolyzing O-glycosyl compounds"/>
    <property type="evidence" value="ECO:0007669"/>
    <property type="project" value="InterPro"/>
</dbReference>
<dbReference type="InterPro" id="IPR006048">
    <property type="entry name" value="A-amylase/branching_C"/>
</dbReference>
<dbReference type="InterPro" id="IPR014756">
    <property type="entry name" value="Ig_E-set"/>
</dbReference>
<dbReference type="CDD" id="cd11325">
    <property type="entry name" value="AmyAc_GTHase"/>
    <property type="match status" value="1"/>
</dbReference>
<evidence type="ECO:0000256" key="7">
    <source>
        <dbReference type="PIRSR" id="PIRSR000463-1"/>
    </source>
</evidence>
<dbReference type="InterPro" id="IPR013783">
    <property type="entry name" value="Ig-like_fold"/>
</dbReference>
<dbReference type="InterPro" id="IPR044143">
    <property type="entry name" value="GlgB_N_E_set_prok"/>
</dbReference>
<dbReference type="EC" id="2.4.1.18" evidence="4"/>
<organism evidence="9 10">
    <name type="scientific">Acidisarcina polymorpha</name>
    <dbReference type="NCBI Taxonomy" id="2211140"/>
    <lineage>
        <taxon>Bacteria</taxon>
        <taxon>Pseudomonadati</taxon>
        <taxon>Acidobacteriota</taxon>
        <taxon>Terriglobia</taxon>
        <taxon>Terriglobales</taxon>
        <taxon>Acidobacteriaceae</taxon>
        <taxon>Acidisarcina</taxon>
    </lineage>
</organism>
<dbReference type="InterPro" id="IPR006047">
    <property type="entry name" value="GH13_cat_dom"/>
</dbReference>
<evidence type="ECO:0000313" key="10">
    <source>
        <dbReference type="Proteomes" id="UP000253606"/>
    </source>
</evidence>
<dbReference type="GO" id="GO:0003844">
    <property type="term" value="F:1,4-alpha-glucan branching enzyme activity"/>
    <property type="evidence" value="ECO:0007669"/>
    <property type="project" value="UniProtKB-EC"/>
</dbReference>
<dbReference type="AlphaFoldDB" id="A0A2Z5G8Q1"/>
<dbReference type="Gene3D" id="3.20.20.80">
    <property type="entry name" value="Glycosidases"/>
    <property type="match status" value="1"/>
</dbReference>
<dbReference type="Pfam" id="PF02922">
    <property type="entry name" value="CBM_48"/>
    <property type="match status" value="1"/>
</dbReference>
<gene>
    <name evidence="9" type="ORF">ACPOL_6240</name>
</gene>
<dbReference type="EMBL" id="CP030840">
    <property type="protein sequence ID" value="AXC15481.1"/>
    <property type="molecule type" value="Genomic_DNA"/>
</dbReference>
<evidence type="ECO:0000256" key="5">
    <source>
        <dbReference type="ARBA" id="ARBA00022679"/>
    </source>
</evidence>
<comment type="function">
    <text evidence="2">Catalyzes the formation of the alpha-1,6-glucosidic linkages in glycogen by scission of a 1,4-alpha-linked oligosaccharide from growing alpha-1,4-glucan chains and the subsequent attachment of the oligosaccharide to the alpha-1,6 position.</text>
</comment>
<dbReference type="InterPro" id="IPR017853">
    <property type="entry name" value="GH"/>
</dbReference>
<reference evidence="9 10" key="1">
    <citation type="journal article" date="2018" name="Front. Microbiol.">
        <title>Hydrolytic Capabilities as a Key to Environmental Success: Chitinolytic and Cellulolytic Acidobacteria From Acidic Sub-arctic Soils and Boreal Peatlands.</title>
        <authorList>
            <person name="Belova S.E."/>
            <person name="Ravin N.V."/>
            <person name="Pankratov T.A."/>
            <person name="Rakitin A.L."/>
            <person name="Ivanova A.A."/>
            <person name="Beletsky A.V."/>
            <person name="Mardanov A.V."/>
            <person name="Sinninghe Damste J.S."/>
            <person name="Dedysh S.N."/>
        </authorList>
    </citation>
    <scope>NUCLEOTIDE SEQUENCE [LARGE SCALE GENOMIC DNA]</scope>
    <source>
        <strain evidence="9 10">SBC82</strain>
    </source>
</reference>
<dbReference type="GO" id="GO:0005978">
    <property type="term" value="P:glycogen biosynthetic process"/>
    <property type="evidence" value="ECO:0007669"/>
    <property type="project" value="InterPro"/>
</dbReference>
<dbReference type="Pfam" id="PF02806">
    <property type="entry name" value="Alpha-amylase_C"/>
    <property type="match status" value="1"/>
</dbReference>